<proteinExistence type="predicted"/>
<evidence type="ECO:0000313" key="1">
    <source>
        <dbReference type="EMBL" id="MFC7130790.1"/>
    </source>
</evidence>
<sequence>MKVVFNGLKGGVTQTNFMPAKESYQPPNLGTEFYSIEIDT</sequence>
<organism evidence="1 2">
    <name type="scientific">Haloferax chudinovii</name>
    <dbReference type="NCBI Taxonomy" id="1109010"/>
    <lineage>
        <taxon>Archaea</taxon>
        <taxon>Methanobacteriati</taxon>
        <taxon>Methanobacteriota</taxon>
        <taxon>Stenosarchaea group</taxon>
        <taxon>Halobacteria</taxon>
        <taxon>Halobacteriales</taxon>
        <taxon>Haloferacaceae</taxon>
        <taxon>Haloferax</taxon>
    </lineage>
</organism>
<keyword evidence="2" id="KW-1185">Reference proteome</keyword>
<dbReference type="Proteomes" id="UP001596460">
    <property type="component" value="Unassembled WGS sequence"/>
</dbReference>
<dbReference type="RefSeq" id="WP_390246359.1">
    <property type="nucleotide sequence ID" value="NZ_JBHTAB010000009.1"/>
</dbReference>
<reference evidence="1 2" key="1">
    <citation type="journal article" date="2019" name="Int. J. Syst. Evol. Microbiol.">
        <title>The Global Catalogue of Microorganisms (GCM) 10K type strain sequencing project: providing services to taxonomists for standard genome sequencing and annotation.</title>
        <authorList>
            <consortium name="The Broad Institute Genomics Platform"/>
            <consortium name="The Broad Institute Genome Sequencing Center for Infectious Disease"/>
            <person name="Wu L."/>
            <person name="Ma J."/>
        </authorList>
    </citation>
    <scope>NUCLEOTIDE SEQUENCE [LARGE SCALE GENOMIC DNA]</scope>
    <source>
        <strain evidence="1 2">DSM 26526</strain>
    </source>
</reference>
<accession>A0ABD5XHW8</accession>
<evidence type="ECO:0000313" key="2">
    <source>
        <dbReference type="Proteomes" id="UP001596460"/>
    </source>
</evidence>
<protein>
    <submittedName>
        <fullName evidence="1">Uncharacterized protein</fullName>
    </submittedName>
</protein>
<comment type="caution">
    <text evidence="1">The sequence shown here is derived from an EMBL/GenBank/DDBJ whole genome shotgun (WGS) entry which is preliminary data.</text>
</comment>
<gene>
    <name evidence="1" type="ORF">ACFQI8_15545</name>
</gene>
<dbReference type="EMBL" id="JBHTAB010000009">
    <property type="protein sequence ID" value="MFC7130790.1"/>
    <property type="molecule type" value="Genomic_DNA"/>
</dbReference>
<name>A0ABD5XHW8_9EURY</name>
<dbReference type="AlphaFoldDB" id="A0ABD5XHW8"/>